<evidence type="ECO:0000313" key="1">
    <source>
        <dbReference type="EMBL" id="KAF5855657.1"/>
    </source>
</evidence>
<dbReference type="AlphaFoldDB" id="A0A8H5ZUR5"/>
<dbReference type="EMBL" id="SPNV01000402">
    <property type="protein sequence ID" value="KAF5855657.1"/>
    <property type="molecule type" value="Genomic_DNA"/>
</dbReference>
<gene>
    <name evidence="1" type="ORF">ETB97_008830</name>
</gene>
<sequence>MPVISHTIRGEATLVDHWTDPHYFTAAFPTLFPTGIGGHLDERSIPVSLVAFADWALRHHTSGGSEGGRNRPETEDPIIRRLLRNTESIGIQIPGSFAQKLRMRSEIRGLIPEYSGDTFTNANAAIREAAATYNPAAVAQFFHHICKAILGGLSATNTGRIGILGYL</sequence>
<keyword evidence="2" id="KW-1185">Reference proteome</keyword>
<protein>
    <submittedName>
        <fullName evidence="1">Uncharacterized protein</fullName>
    </submittedName>
</protein>
<organism evidence="1 2">
    <name type="scientific">Petromyces alliaceus</name>
    <name type="common">Aspergillus alliaceus</name>
    <dbReference type="NCBI Taxonomy" id="209559"/>
    <lineage>
        <taxon>Eukaryota</taxon>
        <taxon>Fungi</taxon>
        <taxon>Dikarya</taxon>
        <taxon>Ascomycota</taxon>
        <taxon>Pezizomycotina</taxon>
        <taxon>Eurotiomycetes</taxon>
        <taxon>Eurotiomycetidae</taxon>
        <taxon>Eurotiales</taxon>
        <taxon>Aspergillaceae</taxon>
        <taxon>Aspergillus</taxon>
        <taxon>Aspergillus subgen. Circumdati</taxon>
    </lineage>
</organism>
<proteinExistence type="predicted"/>
<accession>A0A8H5ZUR5</accession>
<name>A0A8H5ZUR5_PETAA</name>
<comment type="caution">
    <text evidence="1">The sequence shown here is derived from an EMBL/GenBank/DDBJ whole genome shotgun (WGS) entry which is preliminary data.</text>
</comment>
<evidence type="ECO:0000313" key="2">
    <source>
        <dbReference type="Proteomes" id="UP000541154"/>
    </source>
</evidence>
<reference evidence="1 2" key="1">
    <citation type="submission" date="2019-04" db="EMBL/GenBank/DDBJ databases">
        <title>Aspergillus burnettii sp. nov., novel species from soil in southeast Queensland.</title>
        <authorList>
            <person name="Gilchrist C.L.M."/>
            <person name="Pitt J.I."/>
            <person name="Lange L."/>
            <person name="Lacey H.J."/>
            <person name="Vuong D."/>
            <person name="Midgley D.J."/>
            <person name="Greenfield P."/>
            <person name="Bradbury M."/>
            <person name="Lacey E."/>
            <person name="Busk P.K."/>
            <person name="Pilgaard B."/>
            <person name="Chooi Y.H."/>
            <person name="Piggott A.M."/>
        </authorList>
    </citation>
    <scope>NUCLEOTIDE SEQUENCE [LARGE SCALE GENOMIC DNA]</scope>
    <source>
        <strain evidence="1 2">FRR 5400</strain>
    </source>
</reference>
<dbReference type="Proteomes" id="UP000541154">
    <property type="component" value="Unassembled WGS sequence"/>
</dbReference>